<name>F4FYW2_METCR</name>
<dbReference type="eggNOG" id="arCOG07194">
    <property type="taxonomic scope" value="Archaea"/>
</dbReference>
<evidence type="ECO:0000256" key="1">
    <source>
        <dbReference type="SAM" id="Phobius"/>
    </source>
</evidence>
<evidence type="ECO:0000313" key="2">
    <source>
        <dbReference type="EMBL" id="AEB94351.1"/>
    </source>
</evidence>
<feature type="transmembrane region" description="Helical" evidence="1">
    <location>
        <begin position="78"/>
        <end position="98"/>
    </location>
</feature>
<dbReference type="AlphaFoldDB" id="F4FYW2"/>
<feature type="transmembrane region" description="Helical" evidence="1">
    <location>
        <begin position="50"/>
        <end position="71"/>
    </location>
</feature>
<dbReference type="EMBL" id="CP002656">
    <property type="protein sequence ID" value="AEB94351.1"/>
    <property type="molecule type" value="Genomic_DNA"/>
</dbReference>
<dbReference type="KEGG" id="mcn:Mcup_0243"/>
<dbReference type="Proteomes" id="UP000007812">
    <property type="component" value="Chromosome"/>
</dbReference>
<dbReference type="STRING" id="1006006.Mcup_0243"/>
<protein>
    <submittedName>
        <fullName evidence="2">Uncharacterized protein</fullName>
    </submittedName>
</protein>
<proteinExistence type="predicted"/>
<keyword evidence="3" id="KW-1185">Reference proteome</keyword>
<accession>F4FYW2</accession>
<dbReference type="RefSeq" id="WP_013736850.1">
    <property type="nucleotide sequence ID" value="NC_015435.1"/>
</dbReference>
<reference evidence="2 3" key="1">
    <citation type="journal article" date="2011" name="J. Bacteriol.">
        <title>Complete genome sequence of Metallosphaera cuprina, a metal sulfide-oxidizing archaeon from a hot spring.</title>
        <authorList>
            <person name="Liu L.J."/>
            <person name="You X.Y."/>
            <person name="Zheng H."/>
            <person name="Wang S."/>
            <person name="Jiang C.Y."/>
            <person name="Liu S.J."/>
        </authorList>
    </citation>
    <scope>NUCLEOTIDE SEQUENCE [LARGE SCALE GENOMIC DNA]</scope>
    <source>
        <strain evidence="2 3">Ar-4</strain>
    </source>
</reference>
<dbReference type="HOGENOM" id="CLU_2079523_0_0_2"/>
<keyword evidence="1" id="KW-0812">Transmembrane</keyword>
<keyword evidence="1" id="KW-0472">Membrane</keyword>
<evidence type="ECO:0000313" key="3">
    <source>
        <dbReference type="Proteomes" id="UP000007812"/>
    </source>
</evidence>
<dbReference type="PATRIC" id="fig|1006006.8.peg.244"/>
<gene>
    <name evidence="2" type="ordered locus">Mcup_0243</name>
</gene>
<organism evidence="2 3">
    <name type="scientific">Metallosphaera cuprina (strain Ar-4)</name>
    <dbReference type="NCBI Taxonomy" id="1006006"/>
    <lineage>
        <taxon>Archaea</taxon>
        <taxon>Thermoproteota</taxon>
        <taxon>Thermoprotei</taxon>
        <taxon>Sulfolobales</taxon>
        <taxon>Sulfolobaceae</taxon>
        <taxon>Metallosphaera</taxon>
    </lineage>
</organism>
<sequence>MVNPQRTLSQILETYVTIVLLVILIVGIAGVLAIPYYISPITYSQGGPSNGGYLVLGIILVGMLLSGIYLLERKQVEMGSFVIIFAVLILSILVWELYGVSGINNVIHNI</sequence>
<dbReference type="OrthoDB" id="43317at2157"/>
<dbReference type="GeneID" id="10492437"/>
<feature type="transmembrane region" description="Helical" evidence="1">
    <location>
        <begin position="12"/>
        <end position="38"/>
    </location>
</feature>
<keyword evidence="1" id="KW-1133">Transmembrane helix</keyword>